<dbReference type="EMBL" id="VUOA01000034">
    <property type="protein sequence ID" value="KAA2235565.1"/>
    <property type="molecule type" value="Genomic_DNA"/>
</dbReference>
<dbReference type="AlphaFoldDB" id="A0A5B2VAE4"/>
<evidence type="ECO:0000313" key="2">
    <source>
        <dbReference type="Proteomes" id="UP000323142"/>
    </source>
</evidence>
<evidence type="ECO:0000313" key="1">
    <source>
        <dbReference type="EMBL" id="KAA2235565.1"/>
    </source>
</evidence>
<reference evidence="1 2" key="1">
    <citation type="submission" date="2019-09" db="EMBL/GenBank/DDBJ databases">
        <title>Salinarimonas rosea gen. nov., sp. nov., a new member of the a-2 subgroup of the Proteobacteria.</title>
        <authorList>
            <person name="Liu J."/>
        </authorList>
    </citation>
    <scope>NUCLEOTIDE SEQUENCE [LARGE SCALE GENOMIC DNA]</scope>
    <source>
        <strain evidence="1 2">BN140002</strain>
    </source>
</reference>
<protein>
    <submittedName>
        <fullName evidence="1">Uncharacterized protein</fullName>
    </submittedName>
</protein>
<proteinExistence type="predicted"/>
<dbReference type="Proteomes" id="UP000323142">
    <property type="component" value="Unassembled WGS sequence"/>
</dbReference>
<sequence length="78" mass="8622">MAHLDFAKLHLKSADDTNALKYLAGSLIAHWDTLPPELRASIYRLATSGKIMGLPATIDLKEEIDRVLSRNTSVSPYV</sequence>
<keyword evidence="2" id="KW-1185">Reference proteome</keyword>
<name>A0A5B2VAE4_9HYPH</name>
<dbReference type="OrthoDB" id="9808944at2"/>
<accession>A0A5B2VAE4</accession>
<reference evidence="1 2" key="2">
    <citation type="submission" date="2019-09" db="EMBL/GenBank/DDBJ databases">
        <authorList>
            <person name="Jin C."/>
        </authorList>
    </citation>
    <scope>NUCLEOTIDE SEQUENCE [LARGE SCALE GENOMIC DNA]</scope>
    <source>
        <strain evidence="1 2">BN140002</strain>
    </source>
</reference>
<dbReference type="RefSeq" id="WP_149820419.1">
    <property type="nucleotide sequence ID" value="NZ_VUOA01000034.1"/>
</dbReference>
<gene>
    <name evidence="1" type="ORF">F0L46_18855</name>
</gene>
<organism evidence="1 2">
    <name type="scientific">Salinarimonas soli</name>
    <dbReference type="NCBI Taxonomy" id="1638099"/>
    <lineage>
        <taxon>Bacteria</taxon>
        <taxon>Pseudomonadati</taxon>
        <taxon>Pseudomonadota</taxon>
        <taxon>Alphaproteobacteria</taxon>
        <taxon>Hyphomicrobiales</taxon>
        <taxon>Salinarimonadaceae</taxon>
        <taxon>Salinarimonas</taxon>
    </lineage>
</organism>
<comment type="caution">
    <text evidence="1">The sequence shown here is derived from an EMBL/GenBank/DDBJ whole genome shotgun (WGS) entry which is preliminary data.</text>
</comment>